<evidence type="ECO:0000313" key="4">
    <source>
        <dbReference type="Proteomes" id="UP000294894"/>
    </source>
</evidence>
<dbReference type="Gene3D" id="3.90.550.10">
    <property type="entry name" value="Spore Coat Polysaccharide Biosynthesis Protein SpsA, Chain A"/>
    <property type="match status" value="1"/>
</dbReference>
<gene>
    <name evidence="3" type="ORF">EXE57_19240</name>
</gene>
<protein>
    <submittedName>
        <fullName evidence="3">Glycosyltransferase family 2 protein</fullName>
    </submittedName>
</protein>
<evidence type="ECO:0000259" key="2">
    <source>
        <dbReference type="Pfam" id="PF00535"/>
    </source>
</evidence>
<organism evidence="3 4">
    <name type="scientific">Nocardioides euryhalodurans</name>
    <dbReference type="NCBI Taxonomy" id="2518370"/>
    <lineage>
        <taxon>Bacteria</taxon>
        <taxon>Bacillati</taxon>
        <taxon>Actinomycetota</taxon>
        <taxon>Actinomycetes</taxon>
        <taxon>Propionibacteriales</taxon>
        <taxon>Nocardioidaceae</taxon>
        <taxon>Nocardioides</taxon>
    </lineage>
</organism>
<dbReference type="EMBL" id="CP038267">
    <property type="protein sequence ID" value="QBR94601.1"/>
    <property type="molecule type" value="Genomic_DNA"/>
</dbReference>
<proteinExistence type="inferred from homology"/>
<dbReference type="Proteomes" id="UP000294894">
    <property type="component" value="Chromosome"/>
</dbReference>
<evidence type="ECO:0000313" key="3">
    <source>
        <dbReference type="EMBL" id="QBR94601.1"/>
    </source>
</evidence>
<name>A0A4P7GRU5_9ACTN</name>
<feature type="domain" description="Glycosyltransferase 2-like" evidence="2">
    <location>
        <begin position="1"/>
        <end position="154"/>
    </location>
</feature>
<sequence>MYNEAASVGAVVRDLRWSFSRIVCVDDGSSDDCARVAAEAGATVVRHPANLGQGAALQTGFTYALRDPEVAYLVTFDSDGQHRRVDAEAMVTTARNEGVDVVLGSRFLGEAEVEVPPLRRLVLRAATTFTRLSTGLDLTDTHNGLRVLSRRAVESMDLTLDGMAHASQLLSRIAQHRLSYVEAPVTIAYTDYSRSRGQSNVNALNIAFDLALERLRGQG</sequence>
<dbReference type="KEGG" id="noy:EXE57_19240"/>
<keyword evidence="3" id="KW-0808">Transferase</keyword>
<dbReference type="InterPro" id="IPR050256">
    <property type="entry name" value="Glycosyltransferase_2"/>
</dbReference>
<keyword evidence="4" id="KW-1185">Reference proteome</keyword>
<dbReference type="GO" id="GO:0016740">
    <property type="term" value="F:transferase activity"/>
    <property type="evidence" value="ECO:0007669"/>
    <property type="project" value="UniProtKB-KW"/>
</dbReference>
<dbReference type="CDD" id="cd04179">
    <property type="entry name" value="DPM_DPG-synthase_like"/>
    <property type="match status" value="1"/>
</dbReference>
<dbReference type="InterPro" id="IPR029044">
    <property type="entry name" value="Nucleotide-diphossugar_trans"/>
</dbReference>
<evidence type="ECO:0000256" key="1">
    <source>
        <dbReference type="ARBA" id="ARBA00006739"/>
    </source>
</evidence>
<dbReference type="InterPro" id="IPR001173">
    <property type="entry name" value="Glyco_trans_2-like"/>
</dbReference>
<dbReference type="OrthoDB" id="9810303at2"/>
<dbReference type="PANTHER" id="PTHR48090">
    <property type="entry name" value="UNDECAPRENYL-PHOSPHATE 4-DEOXY-4-FORMAMIDO-L-ARABINOSE TRANSFERASE-RELATED"/>
    <property type="match status" value="1"/>
</dbReference>
<dbReference type="Pfam" id="PF00535">
    <property type="entry name" value="Glycos_transf_2"/>
    <property type="match status" value="1"/>
</dbReference>
<reference evidence="3 4" key="1">
    <citation type="submission" date="2019-03" db="EMBL/GenBank/DDBJ databases">
        <title>Three New Species of Nocardioides, Nocardioides euryhalodurans sp. nov., Nocardioides seonyuensis sp. nov. and Nocardioides eburneoflavus sp. nov., Iolated from Soil.</title>
        <authorList>
            <person name="Roh S.G."/>
            <person name="Lee C."/>
            <person name="Kim M.-K."/>
            <person name="Kim S.B."/>
        </authorList>
    </citation>
    <scope>NUCLEOTIDE SEQUENCE [LARGE SCALE GENOMIC DNA]</scope>
    <source>
        <strain evidence="3 4">MMS17-SY117</strain>
    </source>
</reference>
<comment type="similarity">
    <text evidence="1">Belongs to the glycosyltransferase 2 family.</text>
</comment>
<dbReference type="SUPFAM" id="SSF53448">
    <property type="entry name" value="Nucleotide-diphospho-sugar transferases"/>
    <property type="match status" value="1"/>
</dbReference>
<accession>A0A4P7GRU5</accession>
<dbReference type="PANTHER" id="PTHR48090:SF7">
    <property type="entry name" value="RFBJ PROTEIN"/>
    <property type="match status" value="1"/>
</dbReference>
<dbReference type="AlphaFoldDB" id="A0A4P7GRU5"/>